<sequence>METLSIPSPHDGLALATYVWEPAGAPKAVVQVAHGMAEHAQRYDRLAQRLTAAGYAVVAHDHRGHGATVDDPKDAGYLADAGGWSAAIVDMRAVGAAARERFAGVPFVLLGHSMGSFLSRELVSRGSAGIDALVLSGTMGDPGALGKVGARVAALEARLRGRRHPSSLMNTLTFGSFNKEFSPARTDFDWLSRDTDEVDAYVADPRCGAVFTSGFFADMLAGVSDLAKDSNARRIRKDLPIYLLSGSQDPVGGQAAVKAVQTQYERVGLTDVTARVYPQGRHEMFNETNRDEVVDDLVTWLDETVARVG</sequence>
<keyword evidence="3" id="KW-1185">Reference proteome</keyword>
<dbReference type="GO" id="GO:0016787">
    <property type="term" value="F:hydrolase activity"/>
    <property type="evidence" value="ECO:0007669"/>
    <property type="project" value="UniProtKB-KW"/>
</dbReference>
<dbReference type="InterPro" id="IPR022742">
    <property type="entry name" value="Hydrolase_4"/>
</dbReference>
<comment type="caution">
    <text evidence="2">The sequence shown here is derived from an EMBL/GenBank/DDBJ whole genome shotgun (WGS) entry which is preliminary data.</text>
</comment>
<reference evidence="2 3" key="1">
    <citation type="submission" date="2016-01" db="EMBL/GenBank/DDBJ databases">
        <title>Janibacter melonis strain CD11_4 genome sequencing and assembly.</title>
        <authorList>
            <person name="Nair G.R."/>
            <person name="Kaur G."/>
            <person name="Chander A.M."/>
            <person name="Mayilraj S."/>
        </authorList>
    </citation>
    <scope>NUCLEOTIDE SEQUENCE [LARGE SCALE GENOMIC DNA]</scope>
    <source>
        <strain evidence="2 3">CD11-4</strain>
    </source>
</reference>
<dbReference type="STRING" id="262209.AWH69_01310"/>
<accession>A0A176QFQ5</accession>
<dbReference type="Proteomes" id="UP000076976">
    <property type="component" value="Unassembled WGS sequence"/>
</dbReference>
<dbReference type="PANTHER" id="PTHR11614">
    <property type="entry name" value="PHOSPHOLIPASE-RELATED"/>
    <property type="match status" value="1"/>
</dbReference>
<dbReference type="InterPro" id="IPR029058">
    <property type="entry name" value="AB_hydrolase_fold"/>
</dbReference>
<dbReference type="Pfam" id="PF12146">
    <property type="entry name" value="Hydrolase_4"/>
    <property type="match status" value="1"/>
</dbReference>
<feature type="domain" description="Serine aminopeptidase S33" evidence="1">
    <location>
        <begin position="25"/>
        <end position="289"/>
    </location>
</feature>
<proteinExistence type="predicted"/>
<dbReference type="InterPro" id="IPR051044">
    <property type="entry name" value="MAG_DAG_Lipase"/>
</dbReference>
<protein>
    <submittedName>
        <fullName evidence="2">Alpha/beta hydrolase</fullName>
    </submittedName>
</protein>
<dbReference type="SUPFAM" id="SSF53474">
    <property type="entry name" value="alpha/beta-Hydrolases"/>
    <property type="match status" value="1"/>
</dbReference>
<dbReference type="AlphaFoldDB" id="A0A176QFQ5"/>
<dbReference type="RefSeq" id="WP_068270341.1">
    <property type="nucleotide sequence ID" value="NZ_LQZG01000001.1"/>
</dbReference>
<keyword evidence="2" id="KW-0378">Hydrolase</keyword>
<evidence type="ECO:0000313" key="3">
    <source>
        <dbReference type="Proteomes" id="UP000076976"/>
    </source>
</evidence>
<gene>
    <name evidence="2" type="ORF">AWH69_01310</name>
</gene>
<dbReference type="Gene3D" id="3.40.50.1820">
    <property type="entry name" value="alpha/beta hydrolase"/>
    <property type="match status" value="1"/>
</dbReference>
<dbReference type="EMBL" id="LQZG01000001">
    <property type="protein sequence ID" value="OAB88478.1"/>
    <property type="molecule type" value="Genomic_DNA"/>
</dbReference>
<evidence type="ECO:0000313" key="2">
    <source>
        <dbReference type="EMBL" id="OAB88478.1"/>
    </source>
</evidence>
<evidence type="ECO:0000259" key="1">
    <source>
        <dbReference type="Pfam" id="PF12146"/>
    </source>
</evidence>
<organism evidence="2 3">
    <name type="scientific">Janibacter melonis</name>
    <dbReference type="NCBI Taxonomy" id="262209"/>
    <lineage>
        <taxon>Bacteria</taxon>
        <taxon>Bacillati</taxon>
        <taxon>Actinomycetota</taxon>
        <taxon>Actinomycetes</taxon>
        <taxon>Micrococcales</taxon>
        <taxon>Intrasporangiaceae</taxon>
        <taxon>Janibacter</taxon>
    </lineage>
</organism>
<name>A0A176QFQ5_9MICO</name>